<dbReference type="InterPro" id="IPR006091">
    <property type="entry name" value="Acyl-CoA_Oxase/DH_mid-dom"/>
</dbReference>
<dbReference type="InterPro" id="IPR009100">
    <property type="entry name" value="AcylCoA_DH/oxidase_NM_dom_sf"/>
</dbReference>
<dbReference type="InterPro" id="IPR009075">
    <property type="entry name" value="AcylCo_DH/oxidase_C"/>
</dbReference>
<dbReference type="Gene3D" id="2.40.110.10">
    <property type="entry name" value="Butyryl-CoA Dehydrogenase, subunit A, domain 2"/>
    <property type="match status" value="1"/>
</dbReference>
<dbReference type="Pfam" id="PF02770">
    <property type="entry name" value="Acyl-CoA_dh_M"/>
    <property type="match status" value="1"/>
</dbReference>
<dbReference type="Gene3D" id="1.20.140.10">
    <property type="entry name" value="Butyryl-CoA Dehydrogenase, subunit A, domain 3"/>
    <property type="match status" value="1"/>
</dbReference>
<keyword evidence="10" id="KW-1185">Reference proteome</keyword>
<dbReference type="PANTHER" id="PTHR43884">
    <property type="entry name" value="ACYL-COA DEHYDROGENASE"/>
    <property type="match status" value="1"/>
</dbReference>
<accession>A0ABX1JE39</accession>
<evidence type="ECO:0000256" key="5">
    <source>
        <dbReference type="RuleBase" id="RU362125"/>
    </source>
</evidence>
<gene>
    <name evidence="9" type="ORF">HFP15_34850</name>
</gene>
<organism evidence="9 10">
    <name type="scientific">Amycolatopsis acididurans</name>
    <dbReference type="NCBI Taxonomy" id="2724524"/>
    <lineage>
        <taxon>Bacteria</taxon>
        <taxon>Bacillati</taxon>
        <taxon>Actinomycetota</taxon>
        <taxon>Actinomycetes</taxon>
        <taxon>Pseudonocardiales</taxon>
        <taxon>Pseudonocardiaceae</taxon>
        <taxon>Amycolatopsis</taxon>
    </lineage>
</organism>
<comment type="cofactor">
    <cofactor evidence="1 5">
        <name>FAD</name>
        <dbReference type="ChEBI" id="CHEBI:57692"/>
    </cofactor>
</comment>
<feature type="domain" description="Acyl-CoA dehydrogenase/oxidase C-terminal" evidence="6">
    <location>
        <begin position="235"/>
        <end position="383"/>
    </location>
</feature>
<dbReference type="InterPro" id="IPR036250">
    <property type="entry name" value="AcylCo_DH-like_C"/>
</dbReference>
<sequence length="385" mass="42280">MPGFTKPVRVIFGPEHDAFRVSVRAMLAREAAPRAEKWLADGVIDRGFWKTAAAQGFVAFAAPAEYGGLGLADFRFNAILDEEIVYAGVGTDAFMMANDIVGPYLWDLANSEQRERWLPGVVSGDTVLAIAMSEPGAGSDLRGMRTVARRDGDHYVLDGSKTFITNGIQADLVIVAAQTHVGDRDRISLFVVEAGAPGFGRGRSLHKIGRHAQDTAELHFDGVRVPQENVLGEVGSGFGALMRNLPQERLAMAVTAIADAEHVLERTVDYAQQRRAFGQPIGSFQANRFAIAEMVTEVRIGRSYVDDCIMRHCAGQLTAAEAAGAKYWATELEWRVVDRCLQLHGGYGYMEEYEIARRWRDARVQRIYGGTTEIMKEIVGRSVGL</sequence>
<dbReference type="PROSITE" id="PS00073">
    <property type="entry name" value="ACYL_COA_DH_2"/>
    <property type="match status" value="1"/>
</dbReference>
<dbReference type="InterPro" id="IPR037069">
    <property type="entry name" value="AcylCoA_DH/ox_N_sf"/>
</dbReference>
<protein>
    <submittedName>
        <fullName evidence="9">Acyl-CoA dehydrogenase</fullName>
    </submittedName>
</protein>
<evidence type="ECO:0000256" key="2">
    <source>
        <dbReference type="ARBA" id="ARBA00009347"/>
    </source>
</evidence>
<evidence type="ECO:0000256" key="4">
    <source>
        <dbReference type="ARBA" id="ARBA00022827"/>
    </source>
</evidence>
<proteinExistence type="inferred from homology"/>
<reference evidence="9 10" key="1">
    <citation type="submission" date="2020-04" db="EMBL/GenBank/DDBJ databases">
        <title>Novel species.</title>
        <authorList>
            <person name="Teo W.F.A."/>
            <person name="Lipun K."/>
            <person name="Srisuk N."/>
            <person name="Duangmal K."/>
        </authorList>
    </citation>
    <scope>NUCLEOTIDE SEQUENCE [LARGE SCALE GENOMIC DNA]</scope>
    <source>
        <strain evidence="9 10">K13G38</strain>
    </source>
</reference>
<dbReference type="Gene3D" id="1.10.540.10">
    <property type="entry name" value="Acyl-CoA dehydrogenase/oxidase, N-terminal domain"/>
    <property type="match status" value="1"/>
</dbReference>
<evidence type="ECO:0000259" key="8">
    <source>
        <dbReference type="Pfam" id="PF02771"/>
    </source>
</evidence>
<name>A0ABX1JE39_9PSEU</name>
<evidence type="ECO:0000256" key="1">
    <source>
        <dbReference type="ARBA" id="ARBA00001974"/>
    </source>
</evidence>
<comment type="caution">
    <text evidence="9">The sequence shown here is derived from an EMBL/GenBank/DDBJ whole genome shotgun (WGS) entry which is preliminary data.</text>
</comment>
<dbReference type="EMBL" id="JAAXLS010000047">
    <property type="protein sequence ID" value="NKQ58052.1"/>
    <property type="molecule type" value="Genomic_DNA"/>
</dbReference>
<evidence type="ECO:0000259" key="7">
    <source>
        <dbReference type="Pfam" id="PF02770"/>
    </source>
</evidence>
<dbReference type="PANTHER" id="PTHR43884:SF12">
    <property type="entry name" value="ISOVALERYL-COA DEHYDROGENASE, MITOCHONDRIAL-RELATED"/>
    <property type="match status" value="1"/>
</dbReference>
<evidence type="ECO:0000259" key="6">
    <source>
        <dbReference type="Pfam" id="PF00441"/>
    </source>
</evidence>
<keyword evidence="3 5" id="KW-0285">Flavoprotein</keyword>
<comment type="similarity">
    <text evidence="2 5">Belongs to the acyl-CoA dehydrogenase family.</text>
</comment>
<dbReference type="Proteomes" id="UP000715441">
    <property type="component" value="Unassembled WGS sequence"/>
</dbReference>
<feature type="domain" description="Acyl-CoA oxidase/dehydrogenase middle" evidence="7">
    <location>
        <begin position="129"/>
        <end position="223"/>
    </location>
</feature>
<dbReference type="InterPro" id="IPR046373">
    <property type="entry name" value="Acyl-CoA_Oxase/DH_mid-dom_sf"/>
</dbReference>
<keyword evidence="5" id="KW-0560">Oxidoreductase</keyword>
<dbReference type="Pfam" id="PF00441">
    <property type="entry name" value="Acyl-CoA_dh_1"/>
    <property type="match status" value="1"/>
</dbReference>
<dbReference type="Pfam" id="PF02771">
    <property type="entry name" value="Acyl-CoA_dh_N"/>
    <property type="match status" value="1"/>
</dbReference>
<dbReference type="InterPro" id="IPR006089">
    <property type="entry name" value="Acyl-CoA_DH_CS"/>
</dbReference>
<dbReference type="SUPFAM" id="SSF56645">
    <property type="entry name" value="Acyl-CoA dehydrogenase NM domain-like"/>
    <property type="match status" value="1"/>
</dbReference>
<dbReference type="InterPro" id="IPR013786">
    <property type="entry name" value="AcylCoA_DH/ox_N"/>
</dbReference>
<evidence type="ECO:0000313" key="9">
    <source>
        <dbReference type="EMBL" id="NKQ58052.1"/>
    </source>
</evidence>
<dbReference type="SUPFAM" id="SSF47203">
    <property type="entry name" value="Acyl-CoA dehydrogenase C-terminal domain-like"/>
    <property type="match status" value="1"/>
</dbReference>
<feature type="domain" description="Acyl-CoA dehydrogenase/oxidase N-terminal" evidence="8">
    <location>
        <begin position="14"/>
        <end position="125"/>
    </location>
</feature>
<keyword evidence="4 5" id="KW-0274">FAD</keyword>
<evidence type="ECO:0000256" key="3">
    <source>
        <dbReference type="ARBA" id="ARBA00022630"/>
    </source>
</evidence>
<evidence type="ECO:0000313" key="10">
    <source>
        <dbReference type="Proteomes" id="UP000715441"/>
    </source>
</evidence>
<dbReference type="PROSITE" id="PS00072">
    <property type="entry name" value="ACYL_COA_DH_1"/>
    <property type="match status" value="1"/>
</dbReference>